<dbReference type="Pfam" id="PF09837">
    <property type="entry name" value="DUF2064"/>
    <property type="match status" value="1"/>
</dbReference>
<dbReference type="GO" id="GO:0004731">
    <property type="term" value="F:purine-nucleoside phosphorylase activity"/>
    <property type="evidence" value="ECO:0007669"/>
    <property type="project" value="UniProtKB-EC"/>
</dbReference>
<accession>A0A7R8WS95</accession>
<evidence type="ECO:0008006" key="4">
    <source>
        <dbReference type="Google" id="ProtNLM"/>
    </source>
</evidence>
<proteinExistence type="predicted"/>
<dbReference type="GO" id="GO:0005737">
    <property type="term" value="C:cytoplasm"/>
    <property type="evidence" value="ECO:0007669"/>
    <property type="project" value="TreeGrafter"/>
</dbReference>
<dbReference type="EMBL" id="OB685848">
    <property type="protein sequence ID" value="CAD7237219.1"/>
    <property type="molecule type" value="Genomic_DNA"/>
</dbReference>
<dbReference type="OrthoDB" id="10261782at2759"/>
<dbReference type="InterPro" id="IPR018641">
    <property type="entry name" value="Trfase_1_rSAM/seldom-assoc"/>
</dbReference>
<feature type="non-terminal residue" evidence="3">
    <location>
        <position position="1"/>
    </location>
</feature>
<dbReference type="UniPathway" id="UPA00606"/>
<keyword evidence="2" id="KW-0808">Transferase</keyword>
<evidence type="ECO:0000256" key="2">
    <source>
        <dbReference type="ARBA" id="ARBA00022679"/>
    </source>
</evidence>
<dbReference type="Gene3D" id="3.40.50.1580">
    <property type="entry name" value="Nucleoside phosphorylase domain"/>
    <property type="match status" value="1"/>
</dbReference>
<sequence>MIVPYDAQLMQLAKDIAADLDIVLHEGVYASVVGPQLETRAEYKYLSIIGADAVGMSTVPEVIVANHERMKVLAFSVLTDECDPKRLKPLNIDEIIEAANQAQPKLTEIIMKILGGHLGQRMQNAFKEAFEEGYKKVIIIGSDNLDIDASHILEASKALDRNAFVLGPAADGGYYLLGMTIFEPSLFEDMAWGT</sequence>
<dbReference type="SUPFAM" id="SSF53448">
    <property type="entry name" value="Nucleotide-diphospho-sugar transferases"/>
    <property type="match status" value="1"/>
</dbReference>
<dbReference type="AlphaFoldDB" id="A0A7R8WS95"/>
<evidence type="ECO:0000313" key="3">
    <source>
        <dbReference type="EMBL" id="CAD7237219.1"/>
    </source>
</evidence>
<evidence type="ECO:0000256" key="1">
    <source>
        <dbReference type="ARBA" id="ARBA00022676"/>
    </source>
</evidence>
<dbReference type="GO" id="GO:0009116">
    <property type="term" value="P:nucleoside metabolic process"/>
    <property type="evidence" value="ECO:0007669"/>
    <property type="project" value="InterPro"/>
</dbReference>
<dbReference type="PANTHER" id="PTHR11904">
    <property type="entry name" value="METHYLTHIOADENOSINE/PURINE NUCLEOSIDE PHOSPHORYLASE"/>
    <property type="match status" value="1"/>
</dbReference>
<dbReference type="InterPro" id="IPR035994">
    <property type="entry name" value="Nucleoside_phosphorylase_sf"/>
</dbReference>
<dbReference type="SUPFAM" id="SSF53167">
    <property type="entry name" value="Purine and uridine phosphorylases"/>
    <property type="match status" value="1"/>
</dbReference>
<protein>
    <recommendedName>
        <fullName evidence="4">Purine-nucleoside phosphorylase</fullName>
    </recommendedName>
</protein>
<dbReference type="PANTHER" id="PTHR11904:SF9">
    <property type="entry name" value="PURINE NUCLEOSIDE PHOSPHORYLASE-RELATED"/>
    <property type="match status" value="1"/>
</dbReference>
<keyword evidence="1" id="KW-0328">Glycosyltransferase</keyword>
<reference evidence="3" key="1">
    <citation type="submission" date="2020-11" db="EMBL/GenBank/DDBJ databases">
        <authorList>
            <person name="Tran Van P."/>
        </authorList>
    </citation>
    <scope>NUCLEOTIDE SEQUENCE</scope>
</reference>
<gene>
    <name evidence="3" type="ORF">CTOB1V02_LOCUS15034</name>
</gene>
<organism evidence="3">
    <name type="scientific">Cyprideis torosa</name>
    <dbReference type="NCBI Taxonomy" id="163714"/>
    <lineage>
        <taxon>Eukaryota</taxon>
        <taxon>Metazoa</taxon>
        <taxon>Ecdysozoa</taxon>
        <taxon>Arthropoda</taxon>
        <taxon>Crustacea</taxon>
        <taxon>Oligostraca</taxon>
        <taxon>Ostracoda</taxon>
        <taxon>Podocopa</taxon>
        <taxon>Podocopida</taxon>
        <taxon>Cytherocopina</taxon>
        <taxon>Cytheroidea</taxon>
        <taxon>Cytherideidae</taxon>
        <taxon>Cyprideis</taxon>
    </lineage>
</organism>
<dbReference type="InterPro" id="IPR029044">
    <property type="entry name" value="Nucleotide-diphossugar_trans"/>
</dbReference>
<name>A0A7R8WS95_9CRUS</name>
<dbReference type="InterPro" id="IPR011268">
    <property type="entry name" value="Purine_phosphorylase"/>
</dbReference>